<keyword evidence="3 8" id="KW-0418">Kinase</keyword>
<keyword evidence="1 8" id="KW-0808">Transferase</keyword>
<dbReference type="PROSITE" id="PS00108">
    <property type="entry name" value="PROTEIN_KINASE_ST"/>
    <property type="match status" value="1"/>
</dbReference>
<evidence type="ECO:0000259" key="7">
    <source>
        <dbReference type="PROSITE" id="PS50011"/>
    </source>
</evidence>
<evidence type="ECO:0000313" key="8">
    <source>
        <dbReference type="EMBL" id="TWT86579.1"/>
    </source>
</evidence>
<feature type="region of interest" description="Disordered" evidence="6">
    <location>
        <begin position="266"/>
        <end position="286"/>
    </location>
</feature>
<keyword evidence="9" id="KW-1185">Reference proteome</keyword>
<dbReference type="InterPro" id="IPR017441">
    <property type="entry name" value="Protein_kinase_ATP_BS"/>
</dbReference>
<evidence type="ECO:0000256" key="6">
    <source>
        <dbReference type="SAM" id="MobiDB-lite"/>
    </source>
</evidence>
<dbReference type="CDD" id="cd14014">
    <property type="entry name" value="STKc_PknB_like"/>
    <property type="match status" value="1"/>
</dbReference>
<feature type="binding site" evidence="5">
    <location>
        <position position="48"/>
    </location>
    <ligand>
        <name>ATP</name>
        <dbReference type="ChEBI" id="CHEBI:30616"/>
    </ligand>
</feature>
<proteinExistence type="predicted"/>
<evidence type="ECO:0000313" key="9">
    <source>
        <dbReference type="Proteomes" id="UP000315440"/>
    </source>
</evidence>
<feature type="compositionally biased region" description="Low complexity" evidence="6">
    <location>
        <begin position="266"/>
        <end position="275"/>
    </location>
</feature>
<organism evidence="8 9">
    <name type="scientific">Pseudobythopirellula maris</name>
    <dbReference type="NCBI Taxonomy" id="2527991"/>
    <lineage>
        <taxon>Bacteria</taxon>
        <taxon>Pseudomonadati</taxon>
        <taxon>Planctomycetota</taxon>
        <taxon>Planctomycetia</taxon>
        <taxon>Pirellulales</taxon>
        <taxon>Lacipirellulaceae</taxon>
        <taxon>Pseudobythopirellula</taxon>
    </lineage>
</organism>
<dbReference type="SMART" id="SM00220">
    <property type="entry name" value="S_TKc"/>
    <property type="match status" value="1"/>
</dbReference>
<dbReference type="RefSeq" id="WP_146402461.1">
    <property type="nucleotide sequence ID" value="NZ_SJPQ01000004.1"/>
</dbReference>
<evidence type="ECO:0000256" key="4">
    <source>
        <dbReference type="ARBA" id="ARBA00022840"/>
    </source>
</evidence>
<dbReference type="PANTHER" id="PTHR43289">
    <property type="entry name" value="MITOGEN-ACTIVATED PROTEIN KINASE KINASE KINASE 20-RELATED"/>
    <property type="match status" value="1"/>
</dbReference>
<dbReference type="InterPro" id="IPR000719">
    <property type="entry name" value="Prot_kinase_dom"/>
</dbReference>
<dbReference type="Pfam" id="PF00069">
    <property type="entry name" value="Pkinase"/>
    <property type="match status" value="1"/>
</dbReference>
<dbReference type="InterPro" id="IPR011009">
    <property type="entry name" value="Kinase-like_dom_sf"/>
</dbReference>
<name>A0A5C5ZGP2_9BACT</name>
<feature type="domain" description="Protein kinase" evidence="7">
    <location>
        <begin position="19"/>
        <end position="257"/>
    </location>
</feature>
<dbReference type="Pfam" id="PF12773">
    <property type="entry name" value="DZR"/>
    <property type="match status" value="1"/>
</dbReference>
<dbReference type="PROSITE" id="PS50011">
    <property type="entry name" value="PROTEIN_KINASE_DOM"/>
    <property type="match status" value="1"/>
</dbReference>
<dbReference type="SUPFAM" id="SSF56112">
    <property type="entry name" value="Protein kinase-like (PK-like)"/>
    <property type="match status" value="1"/>
</dbReference>
<sequence>MPPRPSTDKLRKGARLGKYRVERKLGDGGFATVYRAYDTLEGQRVALKIPNKSVLDAEAEADFLKEIRLAAKLRHPHIMPLKSADTIDGRYVLAYPLGEKSLADRLQSRLSLAKALEFAEQMTAAVAHAHSERVIHCDIKPENFIITPDGLMLTDFGIAIVALRTVRGSGSGTVGYCAPEQAMGKPSFRSDVFSLGLVIYRMLAGVLPEYPFTWPPPGVERMKRKVHADLLTVLRRAIDLDPKRRYASAAPMLTALRSAARKSLSTGRTAGSARAKATRRRTSTHTSSIGWQEVQWRHYLRLFGKALGGHCPCTSCGAPVAEAMAACPWCGVARKKHKGPTVLPTVCPRCDRGLKADWRYCPWCFGAGFEPESDRPLADKLATGKCANASCDRKQLRPFMRYCPWCRTKVRKKWKLEPASDDHPKSKCPRCACGVAVGFWGWCPWCGKQLDKTLGLHRTKS</sequence>
<dbReference type="Gene3D" id="3.30.200.20">
    <property type="entry name" value="Phosphorylase Kinase, domain 1"/>
    <property type="match status" value="1"/>
</dbReference>
<gene>
    <name evidence="8" type="primary">stkP_4</name>
    <name evidence="8" type="ORF">Mal64_34050</name>
</gene>
<dbReference type="PANTHER" id="PTHR43289:SF6">
    <property type="entry name" value="SERINE_THREONINE-PROTEIN KINASE NEKL-3"/>
    <property type="match status" value="1"/>
</dbReference>
<evidence type="ECO:0000256" key="5">
    <source>
        <dbReference type="PROSITE-ProRule" id="PRU10141"/>
    </source>
</evidence>
<dbReference type="InterPro" id="IPR025874">
    <property type="entry name" value="DZR"/>
</dbReference>
<keyword evidence="2 5" id="KW-0547">Nucleotide-binding</keyword>
<evidence type="ECO:0000256" key="2">
    <source>
        <dbReference type="ARBA" id="ARBA00022741"/>
    </source>
</evidence>
<evidence type="ECO:0000256" key="3">
    <source>
        <dbReference type="ARBA" id="ARBA00022777"/>
    </source>
</evidence>
<dbReference type="OrthoDB" id="6111975at2"/>
<keyword evidence="4 5" id="KW-0067">ATP-binding</keyword>
<dbReference type="GO" id="GO:0004674">
    <property type="term" value="F:protein serine/threonine kinase activity"/>
    <property type="evidence" value="ECO:0007669"/>
    <property type="project" value="UniProtKB-EC"/>
</dbReference>
<dbReference type="Proteomes" id="UP000315440">
    <property type="component" value="Unassembled WGS sequence"/>
</dbReference>
<protein>
    <submittedName>
        <fullName evidence="8">Serine/threonine-protein kinase StkP</fullName>
        <ecNumber evidence="8">2.7.11.1</ecNumber>
    </submittedName>
</protein>
<dbReference type="Gene3D" id="1.10.510.10">
    <property type="entry name" value="Transferase(Phosphotransferase) domain 1"/>
    <property type="match status" value="1"/>
</dbReference>
<dbReference type="EC" id="2.7.11.1" evidence="8"/>
<dbReference type="PROSITE" id="PS00107">
    <property type="entry name" value="PROTEIN_KINASE_ATP"/>
    <property type="match status" value="1"/>
</dbReference>
<comment type="caution">
    <text evidence="8">The sequence shown here is derived from an EMBL/GenBank/DDBJ whole genome shotgun (WGS) entry which is preliminary data.</text>
</comment>
<reference evidence="8 9" key="1">
    <citation type="submission" date="2019-02" db="EMBL/GenBank/DDBJ databases">
        <title>Deep-cultivation of Planctomycetes and their phenomic and genomic characterization uncovers novel biology.</title>
        <authorList>
            <person name="Wiegand S."/>
            <person name="Jogler M."/>
            <person name="Boedeker C."/>
            <person name="Pinto D."/>
            <person name="Vollmers J."/>
            <person name="Rivas-Marin E."/>
            <person name="Kohn T."/>
            <person name="Peeters S.H."/>
            <person name="Heuer A."/>
            <person name="Rast P."/>
            <person name="Oberbeckmann S."/>
            <person name="Bunk B."/>
            <person name="Jeske O."/>
            <person name="Meyerdierks A."/>
            <person name="Storesund J.E."/>
            <person name="Kallscheuer N."/>
            <person name="Luecker S."/>
            <person name="Lage O.M."/>
            <person name="Pohl T."/>
            <person name="Merkel B.J."/>
            <person name="Hornburger P."/>
            <person name="Mueller R.-W."/>
            <person name="Bruemmer F."/>
            <person name="Labrenz M."/>
            <person name="Spormann A.M."/>
            <person name="Op Den Camp H."/>
            <person name="Overmann J."/>
            <person name="Amann R."/>
            <person name="Jetten M.S.M."/>
            <person name="Mascher T."/>
            <person name="Medema M.H."/>
            <person name="Devos D.P."/>
            <person name="Kaster A.-K."/>
            <person name="Ovreas L."/>
            <person name="Rohde M."/>
            <person name="Galperin M.Y."/>
            <person name="Jogler C."/>
        </authorList>
    </citation>
    <scope>NUCLEOTIDE SEQUENCE [LARGE SCALE GENOMIC DNA]</scope>
    <source>
        <strain evidence="8 9">Mal64</strain>
    </source>
</reference>
<dbReference type="AlphaFoldDB" id="A0A5C5ZGP2"/>
<evidence type="ECO:0000256" key="1">
    <source>
        <dbReference type="ARBA" id="ARBA00022679"/>
    </source>
</evidence>
<dbReference type="GO" id="GO:0005524">
    <property type="term" value="F:ATP binding"/>
    <property type="evidence" value="ECO:0007669"/>
    <property type="project" value="UniProtKB-UniRule"/>
</dbReference>
<accession>A0A5C5ZGP2</accession>
<dbReference type="InterPro" id="IPR008271">
    <property type="entry name" value="Ser/Thr_kinase_AS"/>
</dbReference>
<dbReference type="EMBL" id="SJPQ01000004">
    <property type="protein sequence ID" value="TWT86579.1"/>
    <property type="molecule type" value="Genomic_DNA"/>
</dbReference>